<proteinExistence type="predicted"/>
<organism evidence="2 3">
    <name type="scientific">Anaerosolibacter carboniphilus</name>
    <dbReference type="NCBI Taxonomy" id="1417629"/>
    <lineage>
        <taxon>Bacteria</taxon>
        <taxon>Bacillati</taxon>
        <taxon>Bacillota</taxon>
        <taxon>Clostridia</taxon>
        <taxon>Peptostreptococcales</taxon>
        <taxon>Thermotaleaceae</taxon>
        <taxon>Anaerosolibacter</taxon>
    </lineage>
</organism>
<feature type="region of interest" description="Disordered" evidence="1">
    <location>
        <begin position="1"/>
        <end position="70"/>
    </location>
</feature>
<comment type="caution">
    <text evidence="2">The sequence shown here is derived from an EMBL/GenBank/DDBJ whole genome shotgun (WGS) entry which is preliminary data.</text>
</comment>
<evidence type="ECO:0000313" key="2">
    <source>
        <dbReference type="EMBL" id="MBB6217275.1"/>
    </source>
</evidence>
<dbReference type="EMBL" id="JACHEN010000022">
    <property type="protein sequence ID" value="MBB6217275.1"/>
    <property type="molecule type" value="Genomic_DNA"/>
</dbReference>
<dbReference type="RefSeq" id="WP_184311781.1">
    <property type="nucleotide sequence ID" value="NZ_JACHEN010000022.1"/>
</dbReference>
<keyword evidence="3" id="KW-1185">Reference proteome</keyword>
<gene>
    <name evidence="2" type="ORF">HNQ80_003394</name>
</gene>
<protein>
    <submittedName>
        <fullName evidence="2">Uncharacterized protein</fullName>
    </submittedName>
</protein>
<feature type="compositionally biased region" description="Basic and acidic residues" evidence="1">
    <location>
        <begin position="7"/>
        <end position="20"/>
    </location>
</feature>
<dbReference type="Proteomes" id="UP000579281">
    <property type="component" value="Unassembled WGS sequence"/>
</dbReference>
<reference evidence="2 3" key="1">
    <citation type="submission" date="2020-08" db="EMBL/GenBank/DDBJ databases">
        <title>Genomic Encyclopedia of Type Strains, Phase IV (KMG-IV): sequencing the most valuable type-strain genomes for metagenomic binning, comparative biology and taxonomic classification.</title>
        <authorList>
            <person name="Goeker M."/>
        </authorList>
    </citation>
    <scope>NUCLEOTIDE SEQUENCE [LARGE SCALE GENOMIC DNA]</scope>
    <source>
        <strain evidence="2 3">DSM 103526</strain>
    </source>
</reference>
<feature type="compositionally biased region" description="Polar residues" evidence="1">
    <location>
        <begin position="36"/>
        <end position="70"/>
    </location>
</feature>
<sequence length="70" mass="7707">MSNSENKSQDTKNAEKKKISLQDAMKQMLANKKQGKSTNKFGSDSGNTSTMKQSQVTRKPNTQNRRTGGA</sequence>
<evidence type="ECO:0000313" key="3">
    <source>
        <dbReference type="Proteomes" id="UP000579281"/>
    </source>
</evidence>
<name>A0A841L4M5_9FIRM</name>
<accession>A0A841L4M5</accession>
<dbReference type="AlphaFoldDB" id="A0A841L4M5"/>
<evidence type="ECO:0000256" key="1">
    <source>
        <dbReference type="SAM" id="MobiDB-lite"/>
    </source>
</evidence>